<dbReference type="OrthoDB" id="432970at2759"/>
<dbReference type="Pfam" id="PF01753">
    <property type="entry name" value="zf-MYND"/>
    <property type="match status" value="1"/>
</dbReference>
<dbReference type="STRING" id="1330018.A0A167K8N4"/>
<evidence type="ECO:0000259" key="5">
    <source>
        <dbReference type="PROSITE" id="PS50865"/>
    </source>
</evidence>
<keyword evidence="1" id="KW-0479">Metal-binding</keyword>
<protein>
    <recommendedName>
        <fullName evidence="5">MYND-type domain-containing protein</fullName>
    </recommendedName>
</protein>
<dbReference type="GO" id="GO:0008270">
    <property type="term" value="F:zinc ion binding"/>
    <property type="evidence" value="ECO:0007669"/>
    <property type="project" value="UniProtKB-KW"/>
</dbReference>
<reference evidence="6 7" key="1">
    <citation type="journal article" date="2016" name="Mol. Biol. Evol.">
        <title>Comparative Genomics of Early-Diverging Mushroom-Forming Fungi Provides Insights into the Origins of Lignocellulose Decay Capabilities.</title>
        <authorList>
            <person name="Nagy L.G."/>
            <person name="Riley R."/>
            <person name="Tritt A."/>
            <person name="Adam C."/>
            <person name="Daum C."/>
            <person name="Floudas D."/>
            <person name="Sun H."/>
            <person name="Yadav J.S."/>
            <person name="Pangilinan J."/>
            <person name="Larsson K.H."/>
            <person name="Matsuura K."/>
            <person name="Barry K."/>
            <person name="Labutti K."/>
            <person name="Kuo R."/>
            <person name="Ohm R.A."/>
            <person name="Bhattacharya S.S."/>
            <person name="Shirouzu T."/>
            <person name="Yoshinaga Y."/>
            <person name="Martin F.M."/>
            <person name="Grigoriev I.V."/>
            <person name="Hibbett D.S."/>
        </authorList>
    </citation>
    <scope>NUCLEOTIDE SEQUENCE [LARGE SCALE GENOMIC DNA]</scope>
    <source>
        <strain evidence="6 7">TUFC12733</strain>
    </source>
</reference>
<keyword evidence="2 4" id="KW-0863">Zinc-finger</keyword>
<gene>
    <name evidence="6" type="ORF">CALVIDRAFT_224204</name>
</gene>
<feature type="domain" description="MYND-type" evidence="5">
    <location>
        <begin position="161"/>
        <end position="205"/>
    </location>
</feature>
<evidence type="ECO:0000313" key="7">
    <source>
        <dbReference type="Proteomes" id="UP000076738"/>
    </source>
</evidence>
<evidence type="ECO:0000256" key="1">
    <source>
        <dbReference type="ARBA" id="ARBA00022723"/>
    </source>
</evidence>
<dbReference type="PROSITE" id="PS50865">
    <property type="entry name" value="ZF_MYND_2"/>
    <property type="match status" value="1"/>
</dbReference>
<proteinExistence type="predicted"/>
<evidence type="ECO:0000256" key="3">
    <source>
        <dbReference type="ARBA" id="ARBA00022833"/>
    </source>
</evidence>
<evidence type="ECO:0000256" key="2">
    <source>
        <dbReference type="ARBA" id="ARBA00022771"/>
    </source>
</evidence>
<dbReference type="EMBL" id="KV417295">
    <property type="protein sequence ID" value="KZO94387.1"/>
    <property type="molecule type" value="Genomic_DNA"/>
</dbReference>
<organism evidence="6 7">
    <name type="scientific">Calocera viscosa (strain TUFC12733)</name>
    <dbReference type="NCBI Taxonomy" id="1330018"/>
    <lineage>
        <taxon>Eukaryota</taxon>
        <taxon>Fungi</taxon>
        <taxon>Dikarya</taxon>
        <taxon>Basidiomycota</taxon>
        <taxon>Agaricomycotina</taxon>
        <taxon>Dacrymycetes</taxon>
        <taxon>Dacrymycetales</taxon>
        <taxon>Dacrymycetaceae</taxon>
        <taxon>Calocera</taxon>
    </lineage>
</organism>
<sequence length="210" mass="23805">MSLVSILLTSGGPYLPTYFSSPQSQPRGSTLVTSAMDLAMKELEYAKTTPDWSLDRSRLVYHPSLPEPDMPLSMQHICSIARVAVHMLLGCPLELRQELCKNRIATSLRSACSEIMLWVQPYPTARTQINDLVLVLDGDYKKVTALMYCLDSVRGLQGCGYRGCSKTIETSQLFQCSRCKTVLYCSKAHQKEDWSDKERPHKGWCYRTPW</sequence>
<evidence type="ECO:0000313" key="6">
    <source>
        <dbReference type="EMBL" id="KZO94387.1"/>
    </source>
</evidence>
<dbReference type="Proteomes" id="UP000076738">
    <property type="component" value="Unassembled WGS sequence"/>
</dbReference>
<dbReference type="SUPFAM" id="SSF144232">
    <property type="entry name" value="HIT/MYND zinc finger-like"/>
    <property type="match status" value="1"/>
</dbReference>
<dbReference type="InterPro" id="IPR002893">
    <property type="entry name" value="Znf_MYND"/>
</dbReference>
<name>A0A167K8N4_CALVF</name>
<dbReference type="Gene3D" id="6.10.140.2220">
    <property type="match status" value="1"/>
</dbReference>
<keyword evidence="3" id="KW-0862">Zinc</keyword>
<dbReference type="AlphaFoldDB" id="A0A167K8N4"/>
<keyword evidence="7" id="KW-1185">Reference proteome</keyword>
<evidence type="ECO:0000256" key="4">
    <source>
        <dbReference type="PROSITE-ProRule" id="PRU00134"/>
    </source>
</evidence>
<accession>A0A167K8N4</accession>